<dbReference type="EMBL" id="CP109135">
    <property type="protein sequence ID" value="WSD21210.1"/>
    <property type="molecule type" value="Genomic_DNA"/>
</dbReference>
<proteinExistence type="predicted"/>
<gene>
    <name evidence="2" type="ORF">OHB35_52705</name>
</gene>
<organism evidence="2 3">
    <name type="scientific">Streptomyces phaeochromogenes</name>
    <dbReference type="NCBI Taxonomy" id="1923"/>
    <lineage>
        <taxon>Bacteria</taxon>
        <taxon>Bacillati</taxon>
        <taxon>Actinomycetota</taxon>
        <taxon>Actinomycetes</taxon>
        <taxon>Kitasatosporales</taxon>
        <taxon>Streptomycetaceae</taxon>
        <taxon>Streptomyces</taxon>
        <taxon>Streptomyces phaeochromogenes group</taxon>
    </lineage>
</organism>
<evidence type="ECO:0008006" key="4">
    <source>
        <dbReference type="Google" id="ProtNLM"/>
    </source>
</evidence>
<protein>
    <recommendedName>
        <fullName evidence="4">DUF4352 domain-containing protein</fullName>
    </recommendedName>
</protein>
<dbReference type="RefSeq" id="WP_326762748.1">
    <property type="nucleotide sequence ID" value="NZ_CP109135.1"/>
</dbReference>
<dbReference type="Gene3D" id="2.60.40.1240">
    <property type="match status" value="1"/>
</dbReference>
<evidence type="ECO:0000313" key="3">
    <source>
        <dbReference type="Proteomes" id="UP001340816"/>
    </source>
</evidence>
<accession>A0ABZ1HRJ3</accession>
<name>A0ABZ1HRJ3_STRPH</name>
<reference evidence="2 3" key="1">
    <citation type="submission" date="2022-10" db="EMBL/GenBank/DDBJ databases">
        <title>The complete genomes of actinobacterial strains from the NBC collection.</title>
        <authorList>
            <person name="Joergensen T.S."/>
            <person name="Alvarez Arevalo M."/>
            <person name="Sterndorff E.B."/>
            <person name="Faurdal D."/>
            <person name="Vuksanovic O."/>
            <person name="Mourched A.-S."/>
            <person name="Charusanti P."/>
            <person name="Shaw S."/>
            <person name="Blin K."/>
            <person name="Weber T."/>
        </authorList>
    </citation>
    <scope>NUCLEOTIDE SEQUENCE [LARGE SCALE GENOMIC DNA]</scope>
    <source>
        <strain evidence="2 3">NBC 01752</strain>
    </source>
</reference>
<keyword evidence="1" id="KW-0732">Signal</keyword>
<dbReference type="Proteomes" id="UP001340816">
    <property type="component" value="Chromosome"/>
</dbReference>
<dbReference type="InterPro" id="IPR029050">
    <property type="entry name" value="Immunoprotect_excell_Ig-like"/>
</dbReference>
<keyword evidence="3" id="KW-1185">Reference proteome</keyword>
<evidence type="ECO:0000256" key="1">
    <source>
        <dbReference type="ARBA" id="ARBA00022729"/>
    </source>
</evidence>
<sequence length="170" mass="18049">MQQGKPFEVTVLASNTADDPARWRFTVDRVVCGKPLDPAVMAHAAQSVGAPTATPAPETGKQFCVLSMQAVNVGKSMAVWNADNTVSLNVGDIRYTQSQKDSSYSSDYAQYWNDRGEVAPTFGLNPGSQGPVHGVFQIPAGDKPTSVWVTSGTAIETIDGAEPGHLVLLK</sequence>
<evidence type="ECO:0000313" key="2">
    <source>
        <dbReference type="EMBL" id="WSD21210.1"/>
    </source>
</evidence>